<organism evidence="3 4">
    <name type="scientific">Corchorus olitorius</name>
    <dbReference type="NCBI Taxonomy" id="93759"/>
    <lineage>
        <taxon>Eukaryota</taxon>
        <taxon>Viridiplantae</taxon>
        <taxon>Streptophyta</taxon>
        <taxon>Embryophyta</taxon>
        <taxon>Tracheophyta</taxon>
        <taxon>Spermatophyta</taxon>
        <taxon>Magnoliopsida</taxon>
        <taxon>eudicotyledons</taxon>
        <taxon>Gunneridae</taxon>
        <taxon>Pentapetalae</taxon>
        <taxon>rosids</taxon>
        <taxon>malvids</taxon>
        <taxon>Malvales</taxon>
        <taxon>Malvaceae</taxon>
        <taxon>Grewioideae</taxon>
        <taxon>Apeibeae</taxon>
        <taxon>Corchorus</taxon>
    </lineage>
</organism>
<feature type="domain" description="Myb/SANT-like" evidence="2">
    <location>
        <begin position="11"/>
        <end position="96"/>
    </location>
</feature>
<gene>
    <name evidence="3" type="ORF">COLO4_28109</name>
</gene>
<dbReference type="AlphaFoldDB" id="A0A1R3HN03"/>
<comment type="caution">
    <text evidence="3">The sequence shown here is derived from an EMBL/GenBank/DDBJ whole genome shotgun (WGS) entry which is preliminary data.</text>
</comment>
<name>A0A1R3HN03_9ROSI</name>
<reference evidence="4" key="1">
    <citation type="submission" date="2013-09" db="EMBL/GenBank/DDBJ databases">
        <title>Corchorus olitorius genome sequencing.</title>
        <authorList>
            <person name="Alam M."/>
            <person name="Haque M.S."/>
            <person name="Islam M.S."/>
            <person name="Emdad E.M."/>
            <person name="Islam M.M."/>
            <person name="Ahmed B."/>
            <person name="Halim A."/>
            <person name="Hossen Q.M.M."/>
            <person name="Hossain M.Z."/>
            <person name="Ahmed R."/>
            <person name="Khan M.M."/>
            <person name="Islam R."/>
            <person name="Rashid M.M."/>
            <person name="Khan S.A."/>
            <person name="Rahman M.S."/>
            <person name="Alam M."/>
            <person name="Yahiya A.S."/>
            <person name="Khan M.S."/>
            <person name="Azam M.S."/>
            <person name="Haque T."/>
            <person name="Lashkar M.Z.H."/>
            <person name="Akhand A.I."/>
            <person name="Morshed G."/>
            <person name="Roy S."/>
            <person name="Uddin K.S."/>
            <person name="Rabeya T."/>
            <person name="Hossain A.S."/>
            <person name="Chowdhury A."/>
            <person name="Snigdha A.R."/>
            <person name="Mortoza M.S."/>
            <person name="Matin S.A."/>
            <person name="Hoque S.M.E."/>
            <person name="Islam M.K."/>
            <person name="Roy D.K."/>
            <person name="Haider R."/>
            <person name="Moosa M.M."/>
            <person name="Elias S.M."/>
            <person name="Hasan A.M."/>
            <person name="Jahan S."/>
            <person name="Shafiuddin M."/>
            <person name="Mahmood N."/>
            <person name="Shommy N.S."/>
        </authorList>
    </citation>
    <scope>NUCLEOTIDE SEQUENCE [LARGE SCALE GENOMIC DNA]</scope>
    <source>
        <strain evidence="4">cv. O-4</strain>
    </source>
</reference>
<sequence length="113" mass="13624">MVRRRSAPRAWTDDESRILVDMMLCIGDVGERWEENIEMLPIMLQLGNTDLRLTQDQVEEKINSLKMEYFQLKEMLMSSLLHWDEVNHMVKGDPEALDLWCRIWFRVPLRFRN</sequence>
<dbReference type="InterPro" id="IPR024752">
    <property type="entry name" value="Myb/SANT-like_dom"/>
</dbReference>
<dbReference type="EMBL" id="AWUE01019753">
    <property type="protein sequence ID" value="OMO71688.1"/>
    <property type="molecule type" value="Genomic_DNA"/>
</dbReference>
<keyword evidence="4" id="KW-1185">Reference proteome</keyword>
<dbReference type="Pfam" id="PF12776">
    <property type="entry name" value="Myb_DNA-bind_3"/>
    <property type="match status" value="1"/>
</dbReference>
<accession>A0A1R3HN03</accession>
<feature type="coiled-coil region" evidence="1">
    <location>
        <begin position="48"/>
        <end position="75"/>
    </location>
</feature>
<evidence type="ECO:0000256" key="1">
    <source>
        <dbReference type="SAM" id="Coils"/>
    </source>
</evidence>
<evidence type="ECO:0000259" key="2">
    <source>
        <dbReference type="Pfam" id="PF12776"/>
    </source>
</evidence>
<evidence type="ECO:0000313" key="4">
    <source>
        <dbReference type="Proteomes" id="UP000187203"/>
    </source>
</evidence>
<proteinExistence type="predicted"/>
<dbReference type="Proteomes" id="UP000187203">
    <property type="component" value="Unassembled WGS sequence"/>
</dbReference>
<protein>
    <recommendedName>
        <fullName evidence="2">Myb/SANT-like domain-containing protein</fullName>
    </recommendedName>
</protein>
<evidence type="ECO:0000313" key="3">
    <source>
        <dbReference type="EMBL" id="OMO71688.1"/>
    </source>
</evidence>
<keyword evidence="1" id="KW-0175">Coiled coil</keyword>